<organism evidence="2 3">
    <name type="scientific">Kocuria atrinae</name>
    <dbReference type="NCBI Taxonomy" id="592377"/>
    <lineage>
        <taxon>Bacteria</taxon>
        <taxon>Bacillati</taxon>
        <taxon>Actinomycetota</taxon>
        <taxon>Actinomycetes</taxon>
        <taxon>Micrococcales</taxon>
        <taxon>Micrococcaceae</taxon>
        <taxon>Kocuria</taxon>
    </lineage>
</organism>
<proteinExistence type="predicted"/>
<feature type="transmembrane region" description="Helical" evidence="1">
    <location>
        <begin position="12"/>
        <end position="29"/>
    </location>
</feature>
<feature type="transmembrane region" description="Helical" evidence="1">
    <location>
        <begin position="49"/>
        <end position="69"/>
    </location>
</feature>
<name>A0ABN2XTT3_9MICC</name>
<accession>A0ABN2XTT3</accession>
<keyword evidence="3" id="KW-1185">Reference proteome</keyword>
<keyword evidence="1" id="KW-1133">Transmembrane helix</keyword>
<evidence type="ECO:0000313" key="3">
    <source>
        <dbReference type="Proteomes" id="UP001500166"/>
    </source>
</evidence>
<reference evidence="2 3" key="1">
    <citation type="journal article" date="2019" name="Int. J. Syst. Evol. Microbiol.">
        <title>The Global Catalogue of Microorganisms (GCM) 10K type strain sequencing project: providing services to taxonomists for standard genome sequencing and annotation.</title>
        <authorList>
            <consortium name="The Broad Institute Genomics Platform"/>
            <consortium name="The Broad Institute Genome Sequencing Center for Infectious Disease"/>
            <person name="Wu L."/>
            <person name="Ma J."/>
        </authorList>
    </citation>
    <scope>NUCLEOTIDE SEQUENCE [LARGE SCALE GENOMIC DNA]</scope>
    <source>
        <strain evidence="2 3">JCM 15914</strain>
    </source>
</reference>
<feature type="transmembrane region" description="Helical" evidence="1">
    <location>
        <begin position="101"/>
        <end position="121"/>
    </location>
</feature>
<keyword evidence="1" id="KW-0472">Membrane</keyword>
<feature type="transmembrane region" description="Helical" evidence="1">
    <location>
        <begin position="127"/>
        <end position="146"/>
    </location>
</feature>
<gene>
    <name evidence="2" type="ORF">GCM10009824_15330</name>
</gene>
<protein>
    <submittedName>
        <fullName evidence="2">Uncharacterized protein</fullName>
    </submittedName>
</protein>
<dbReference type="Proteomes" id="UP001500166">
    <property type="component" value="Unassembled WGS sequence"/>
</dbReference>
<comment type="caution">
    <text evidence="2">The sequence shown here is derived from an EMBL/GenBank/DDBJ whole genome shotgun (WGS) entry which is preliminary data.</text>
</comment>
<keyword evidence="1" id="KW-0812">Transmembrane</keyword>
<evidence type="ECO:0000313" key="2">
    <source>
        <dbReference type="EMBL" id="GAA2116545.1"/>
    </source>
</evidence>
<dbReference type="RefSeq" id="WP_344224405.1">
    <property type="nucleotide sequence ID" value="NZ_BAAAQA010000015.1"/>
</dbReference>
<dbReference type="EMBL" id="BAAAQA010000015">
    <property type="protein sequence ID" value="GAA2116545.1"/>
    <property type="molecule type" value="Genomic_DNA"/>
</dbReference>
<sequence length="169" mass="18788">MRDGAKLNRKPVWRWILIFGTYFFVSVFLDDWIADQFKASMQALVAIGGYWLSNLAVGLLTGTVCYVIYSVHSRKLADQLVNGDPEPLPDHLDYVTQAQPGLWFSWFTGLLFWAVGLVMLFHWYPAAWIFAPIVGTTIIASGLKSMNNARMMDAQRGGNPGSAKGLPGS</sequence>
<evidence type="ECO:0000256" key="1">
    <source>
        <dbReference type="SAM" id="Phobius"/>
    </source>
</evidence>